<reference evidence="4" key="1">
    <citation type="journal article" date="2008" name="Nat. Genet.">
        <title>The Pristionchus pacificus genome provides a unique perspective on nematode lifestyle and parasitism.</title>
        <authorList>
            <person name="Dieterich C."/>
            <person name="Clifton S.W."/>
            <person name="Schuster L.N."/>
            <person name="Chinwalla A."/>
            <person name="Delehaunty K."/>
            <person name="Dinkelacker I."/>
            <person name="Fulton L."/>
            <person name="Fulton R."/>
            <person name="Godfrey J."/>
            <person name="Minx P."/>
            <person name="Mitreva M."/>
            <person name="Roeseler W."/>
            <person name="Tian H."/>
            <person name="Witte H."/>
            <person name="Yang S.P."/>
            <person name="Wilson R.K."/>
            <person name="Sommer R.J."/>
        </authorList>
    </citation>
    <scope>NUCLEOTIDE SEQUENCE [LARGE SCALE GENOMIC DNA]</scope>
    <source>
        <strain evidence="4">PS312</strain>
    </source>
</reference>
<feature type="region of interest" description="Disordered" evidence="2">
    <location>
        <begin position="1"/>
        <end position="20"/>
    </location>
</feature>
<feature type="region of interest" description="Disordered" evidence="2">
    <location>
        <begin position="253"/>
        <end position="282"/>
    </location>
</feature>
<proteinExistence type="inferred from homology"/>
<dbReference type="EnsemblMetazoa" id="PPA07005.1">
    <property type="protein sequence ID" value="PPA07005.1"/>
    <property type="gene ID" value="WBGene00096559"/>
</dbReference>
<dbReference type="Proteomes" id="UP000005239">
    <property type="component" value="Unassembled WGS sequence"/>
</dbReference>
<accession>A0A8R1YEL6</accession>
<organism evidence="3 4">
    <name type="scientific">Pristionchus pacificus</name>
    <name type="common">Parasitic nematode worm</name>
    <dbReference type="NCBI Taxonomy" id="54126"/>
    <lineage>
        <taxon>Eukaryota</taxon>
        <taxon>Metazoa</taxon>
        <taxon>Ecdysozoa</taxon>
        <taxon>Nematoda</taxon>
        <taxon>Chromadorea</taxon>
        <taxon>Rhabditida</taxon>
        <taxon>Rhabditina</taxon>
        <taxon>Diplogasteromorpha</taxon>
        <taxon>Diplogasteroidea</taxon>
        <taxon>Neodiplogasteridae</taxon>
        <taxon>Pristionchus</taxon>
    </lineage>
</organism>
<sequence length="367" mass="40138">MSLHSPSTSTSSASPNKRQRQVSLKVKTVQRVYSVIEWIWFKMSFLKRKRVKFAVDLQVCHLSDVPLVNAVLFAKVRLLDGGAFEALTERVEVRSHAARWDRRFNFTCRIASDPNTGILERCPCRISIRKEQKGGKSYQKLGYVDINLCEFAASGVEGISRSYLLDGYGLNARQDNSKVTVKVTMSHQSADPFFKVPHLALLPDDSLLNPEGRRAPMGEEEEAMEAGASKDDDADSMAYEGVAFRNHGCDVQGEGSGGSSSLCEDASSLASESRKTTTTTTSTLRRMSQDRSSAPRVQSTRIDAENVIASVLAGSRLSEDVVNEAECGEGLALYVGKDGEAIIAPPSGIHSRHLERVHISADTSGHL</sequence>
<dbReference type="PANTHER" id="PTHR21456">
    <property type="entry name" value="FAMILY WITH SEQUENCE SIMILARITY 102"/>
    <property type="match status" value="1"/>
</dbReference>
<dbReference type="AlphaFoldDB" id="A0A2A6B4S7"/>
<evidence type="ECO:0000256" key="2">
    <source>
        <dbReference type="SAM" id="MobiDB-lite"/>
    </source>
</evidence>
<evidence type="ECO:0000256" key="1">
    <source>
        <dbReference type="ARBA" id="ARBA00034780"/>
    </source>
</evidence>
<feature type="compositionally biased region" description="Low complexity" evidence="2">
    <location>
        <begin position="1"/>
        <end position="15"/>
    </location>
</feature>
<name>A0A2A6B4S7_PRIPA</name>
<keyword evidence="4" id="KW-1185">Reference proteome</keyword>
<evidence type="ECO:0000313" key="4">
    <source>
        <dbReference type="Proteomes" id="UP000005239"/>
    </source>
</evidence>
<dbReference type="InterPro" id="IPR039931">
    <property type="entry name" value="EEIG1/2-like"/>
</dbReference>
<dbReference type="PANTHER" id="PTHR21456:SF1">
    <property type="entry name" value="C2 NT-TYPE DOMAIN-CONTAINING PROTEIN"/>
    <property type="match status" value="1"/>
</dbReference>
<gene>
    <name evidence="3" type="primary">WBGene00096559</name>
</gene>
<accession>A0A2A6B4S7</accession>
<dbReference type="PROSITE" id="PS51840">
    <property type="entry name" value="C2_NT"/>
    <property type="match status" value="1"/>
</dbReference>
<reference evidence="3" key="2">
    <citation type="submission" date="2022-06" db="UniProtKB">
        <authorList>
            <consortium name="EnsemblMetazoa"/>
        </authorList>
    </citation>
    <scope>IDENTIFICATION</scope>
    <source>
        <strain evidence="3">PS312</strain>
    </source>
</reference>
<evidence type="ECO:0000313" key="3">
    <source>
        <dbReference type="EnsemblMetazoa" id="PPA07005.1"/>
    </source>
</evidence>
<dbReference type="InterPro" id="IPR019448">
    <property type="entry name" value="NT-C2"/>
</dbReference>
<comment type="similarity">
    <text evidence="1">Belongs to the EEIG family.</text>
</comment>
<dbReference type="OrthoDB" id="3365224at2759"/>
<dbReference type="Pfam" id="PF10358">
    <property type="entry name" value="NT-C2"/>
    <property type="match status" value="1"/>
</dbReference>
<protein>
    <submittedName>
        <fullName evidence="3">Sym-3</fullName>
    </submittedName>
</protein>